<keyword evidence="3" id="KW-0847">Vitamin C</keyword>
<evidence type="ECO:0000256" key="4">
    <source>
        <dbReference type="ARBA" id="ARBA00022964"/>
    </source>
</evidence>
<evidence type="ECO:0000256" key="2">
    <source>
        <dbReference type="ARBA" id="ARBA00022723"/>
    </source>
</evidence>
<sequence>MPALTVGDPAPWFVSASSIAAGQDFVMGGYRAVLCFLGSAGQPQTQAVLQNFYSARAQFVAWDIHFFAISIDPNDRGLEQSLQPCSHFHLLWDFSGEISIRYELCQMGQSSGISYDPTTFVLDENLRILNLFALETQVSHAQQVLQYLQTIPAAQATQRISQQAPVLLIPNVLSAQLCQQLIASYRQTGGAESGIMQQQGDKTVVVLQPTVKRRRDWLITEPDLLNAINLALSRRVVPEIAKVFQSRVTCFERYVVACYEAANQGFFRPHRDNTAQGNQHRRFALTLNLNNSYKGGALRFPEYSNHLYCPEPGGAAIFSCSLLHEATPVTVGERFVLLSFLYGDEDAKLRQQTQDQIIRTGVAQNLPASGRIAAKL</sequence>
<evidence type="ECO:0000256" key="3">
    <source>
        <dbReference type="ARBA" id="ARBA00022896"/>
    </source>
</evidence>
<dbReference type="InterPro" id="IPR005123">
    <property type="entry name" value="Oxoglu/Fe-dep_dioxygenase_dom"/>
</dbReference>
<name>A0A951P6X4_9CYAN</name>
<dbReference type="Pfam" id="PF13640">
    <property type="entry name" value="2OG-FeII_Oxy_3"/>
    <property type="match status" value="1"/>
</dbReference>
<evidence type="ECO:0000256" key="5">
    <source>
        <dbReference type="ARBA" id="ARBA00023002"/>
    </source>
</evidence>
<feature type="domain" description="Fe2OG dioxygenase" evidence="7">
    <location>
        <begin position="250"/>
        <end position="343"/>
    </location>
</feature>
<keyword evidence="2" id="KW-0479">Metal-binding</keyword>
<comment type="caution">
    <text evidence="8">The sequence shown here is derived from an EMBL/GenBank/DDBJ whole genome shotgun (WGS) entry which is preliminary data.</text>
</comment>
<accession>A0A951P6X4</accession>
<dbReference type="EMBL" id="JAHHHV010000005">
    <property type="protein sequence ID" value="MBW4464081.1"/>
    <property type="molecule type" value="Genomic_DNA"/>
</dbReference>
<dbReference type="GO" id="GO:0016705">
    <property type="term" value="F:oxidoreductase activity, acting on paired donors, with incorporation or reduction of molecular oxygen"/>
    <property type="evidence" value="ECO:0007669"/>
    <property type="project" value="InterPro"/>
</dbReference>
<dbReference type="InterPro" id="IPR044862">
    <property type="entry name" value="Pro_4_hyd_alph_FE2OG_OXY"/>
</dbReference>
<comment type="cofactor">
    <cofactor evidence="1">
        <name>L-ascorbate</name>
        <dbReference type="ChEBI" id="CHEBI:38290"/>
    </cofactor>
</comment>
<keyword evidence="6" id="KW-0408">Iron</keyword>
<dbReference type="SMART" id="SM00702">
    <property type="entry name" value="P4Hc"/>
    <property type="match status" value="1"/>
</dbReference>
<evidence type="ECO:0000313" key="9">
    <source>
        <dbReference type="Proteomes" id="UP000707356"/>
    </source>
</evidence>
<dbReference type="SUPFAM" id="SSF52833">
    <property type="entry name" value="Thioredoxin-like"/>
    <property type="match status" value="1"/>
</dbReference>
<dbReference type="PROSITE" id="PS51471">
    <property type="entry name" value="FE2OG_OXY"/>
    <property type="match status" value="1"/>
</dbReference>
<keyword evidence="5" id="KW-0560">Oxidoreductase</keyword>
<dbReference type="Gene3D" id="3.40.30.10">
    <property type="entry name" value="Glutaredoxin"/>
    <property type="match status" value="1"/>
</dbReference>
<protein>
    <submittedName>
        <fullName evidence="8">2OG-Fe(II) oxygenase</fullName>
    </submittedName>
</protein>
<dbReference type="GO" id="GO:0051213">
    <property type="term" value="F:dioxygenase activity"/>
    <property type="evidence" value="ECO:0007669"/>
    <property type="project" value="UniProtKB-KW"/>
</dbReference>
<dbReference type="Proteomes" id="UP000707356">
    <property type="component" value="Unassembled WGS sequence"/>
</dbReference>
<dbReference type="InterPro" id="IPR036249">
    <property type="entry name" value="Thioredoxin-like_sf"/>
</dbReference>
<evidence type="ECO:0000256" key="6">
    <source>
        <dbReference type="ARBA" id="ARBA00023004"/>
    </source>
</evidence>
<reference evidence="8" key="2">
    <citation type="journal article" date="2022" name="Microbiol. Resour. Announc.">
        <title>Metagenome Sequencing to Explore Phylogenomics of Terrestrial Cyanobacteria.</title>
        <authorList>
            <person name="Ward R.D."/>
            <person name="Stajich J.E."/>
            <person name="Johansen J.R."/>
            <person name="Huntemann M."/>
            <person name="Clum A."/>
            <person name="Foster B."/>
            <person name="Foster B."/>
            <person name="Roux S."/>
            <person name="Palaniappan K."/>
            <person name="Varghese N."/>
            <person name="Mukherjee S."/>
            <person name="Reddy T.B.K."/>
            <person name="Daum C."/>
            <person name="Copeland A."/>
            <person name="Chen I.A."/>
            <person name="Ivanova N.N."/>
            <person name="Kyrpides N.C."/>
            <person name="Shapiro N."/>
            <person name="Eloe-Fadrosh E.A."/>
            <person name="Pietrasiak N."/>
        </authorList>
    </citation>
    <scope>NUCLEOTIDE SEQUENCE</scope>
    <source>
        <strain evidence="8">GSE-TBD4-15B</strain>
    </source>
</reference>
<proteinExistence type="predicted"/>
<organism evidence="8 9">
    <name type="scientific">Pegethrix bostrychoides GSE-TBD4-15B</name>
    <dbReference type="NCBI Taxonomy" id="2839662"/>
    <lineage>
        <taxon>Bacteria</taxon>
        <taxon>Bacillati</taxon>
        <taxon>Cyanobacteriota</taxon>
        <taxon>Cyanophyceae</taxon>
        <taxon>Oculatellales</taxon>
        <taxon>Oculatellaceae</taxon>
        <taxon>Pegethrix</taxon>
    </lineage>
</organism>
<dbReference type="InterPro" id="IPR006620">
    <property type="entry name" value="Pro_4_hyd_alph"/>
</dbReference>
<dbReference type="GO" id="GO:0005506">
    <property type="term" value="F:iron ion binding"/>
    <property type="evidence" value="ECO:0007669"/>
    <property type="project" value="InterPro"/>
</dbReference>
<gene>
    <name evidence="8" type="ORF">KME07_01405</name>
</gene>
<dbReference type="AlphaFoldDB" id="A0A951P6X4"/>
<evidence type="ECO:0000256" key="1">
    <source>
        <dbReference type="ARBA" id="ARBA00001961"/>
    </source>
</evidence>
<dbReference type="Gene3D" id="2.60.120.620">
    <property type="entry name" value="q2cbj1_9rhob like domain"/>
    <property type="match status" value="1"/>
</dbReference>
<keyword evidence="4" id="KW-0223">Dioxygenase</keyword>
<dbReference type="GO" id="GO:0031418">
    <property type="term" value="F:L-ascorbic acid binding"/>
    <property type="evidence" value="ECO:0007669"/>
    <property type="project" value="UniProtKB-KW"/>
</dbReference>
<reference evidence="8" key="1">
    <citation type="submission" date="2021-05" db="EMBL/GenBank/DDBJ databases">
        <authorList>
            <person name="Pietrasiak N."/>
            <person name="Ward R."/>
            <person name="Stajich J.E."/>
            <person name="Kurbessoian T."/>
        </authorList>
    </citation>
    <scope>NUCLEOTIDE SEQUENCE</scope>
    <source>
        <strain evidence="8">GSE-TBD4-15B</strain>
    </source>
</reference>
<evidence type="ECO:0000313" key="8">
    <source>
        <dbReference type="EMBL" id="MBW4464081.1"/>
    </source>
</evidence>
<evidence type="ECO:0000259" key="7">
    <source>
        <dbReference type="PROSITE" id="PS51471"/>
    </source>
</evidence>